<dbReference type="CDD" id="cd07067">
    <property type="entry name" value="HP_PGM_like"/>
    <property type="match status" value="1"/>
</dbReference>
<sequence length="169" mass="18356">MSQLLLLRHAKAVKAKPAMNDFDRPLAEEGRAALDLLAKAMKKSCIFPDRVVLSGSCRTRETAFGLIERLGIEIEAIIDDAIYHGGPGEYMKAITQHGDVERLMLVAHNPTIEDVALTLCGHGNTDSIARLVGGFSTAALATISFEKPLSEIARKQGFLESFPIPRVIS</sequence>
<dbReference type="EMBL" id="JAHRVA010000006">
    <property type="protein sequence ID" value="MBV2144493.1"/>
    <property type="molecule type" value="Genomic_DNA"/>
</dbReference>
<protein>
    <submittedName>
        <fullName evidence="1">Histidine phosphatase family protein</fullName>
    </submittedName>
</protein>
<gene>
    <name evidence="1" type="ORF">KUG47_13415</name>
</gene>
<proteinExistence type="predicted"/>
<dbReference type="RefSeq" id="WP_217678492.1">
    <property type="nucleotide sequence ID" value="NZ_JAHRVA010000006.1"/>
</dbReference>
<dbReference type="InterPro" id="IPR013078">
    <property type="entry name" value="His_Pase_superF_clade-1"/>
</dbReference>
<dbReference type="Proteomes" id="UP000752297">
    <property type="component" value="Unassembled WGS sequence"/>
</dbReference>
<dbReference type="Pfam" id="PF00300">
    <property type="entry name" value="His_Phos_1"/>
    <property type="match status" value="1"/>
</dbReference>
<keyword evidence="2" id="KW-1185">Reference proteome</keyword>
<reference evidence="1 2" key="1">
    <citation type="submission" date="2021-06" db="EMBL/GenBank/DDBJ databases">
        <title>Falsochrobactrum tianjin sp.nov., a new petroleum-degrading bacteria isolated from oily soils.</title>
        <authorList>
            <person name="Chen G."/>
            <person name="Chen H."/>
            <person name="Tian J."/>
            <person name="Qing J."/>
            <person name="Zhong L."/>
            <person name="Ma W."/>
            <person name="Song Y."/>
            <person name="Cui X."/>
            <person name="Yan B."/>
        </authorList>
    </citation>
    <scope>NUCLEOTIDE SEQUENCE [LARGE SCALE GENOMIC DNA]</scope>
    <source>
        <strain evidence="1 2">TDYN1</strain>
    </source>
</reference>
<dbReference type="PANTHER" id="PTHR47623:SF1">
    <property type="entry name" value="OS09G0287300 PROTEIN"/>
    <property type="match status" value="1"/>
</dbReference>
<evidence type="ECO:0000313" key="2">
    <source>
        <dbReference type="Proteomes" id="UP000752297"/>
    </source>
</evidence>
<accession>A0A949UVX4</accession>
<evidence type="ECO:0000313" key="1">
    <source>
        <dbReference type="EMBL" id="MBV2144493.1"/>
    </source>
</evidence>
<dbReference type="AlphaFoldDB" id="A0A949UVX4"/>
<organism evidence="1 2">
    <name type="scientific">Falsochrobactrum tianjinense</name>
    <dbReference type="NCBI Taxonomy" id="2706015"/>
    <lineage>
        <taxon>Bacteria</taxon>
        <taxon>Pseudomonadati</taxon>
        <taxon>Pseudomonadota</taxon>
        <taxon>Alphaproteobacteria</taxon>
        <taxon>Hyphomicrobiales</taxon>
        <taxon>Brucellaceae</taxon>
        <taxon>Falsochrobactrum</taxon>
    </lineage>
</organism>
<name>A0A949UVX4_9HYPH</name>
<dbReference type="PANTHER" id="PTHR47623">
    <property type="entry name" value="OS09G0287300 PROTEIN"/>
    <property type="match status" value="1"/>
</dbReference>
<comment type="caution">
    <text evidence="1">The sequence shown here is derived from an EMBL/GenBank/DDBJ whole genome shotgun (WGS) entry which is preliminary data.</text>
</comment>